<keyword evidence="7" id="KW-0732">Signal</keyword>
<evidence type="ECO:0000256" key="1">
    <source>
        <dbReference type="ARBA" id="ARBA00005375"/>
    </source>
</evidence>
<feature type="disulfide bond" evidence="6">
    <location>
        <begin position="67"/>
        <end position="407"/>
    </location>
</feature>
<keyword evidence="4" id="KW-0325">Glycoprotein</keyword>
<dbReference type="HOGENOM" id="CLU_020880_3_0_1"/>
<dbReference type="EMBL" id="KN832880">
    <property type="protein sequence ID" value="KIM98232.1"/>
    <property type="molecule type" value="Genomic_DNA"/>
</dbReference>
<keyword evidence="6" id="KW-1015">Disulfide bond</keyword>
<reference evidence="8 9" key="1">
    <citation type="submission" date="2014-04" db="EMBL/GenBank/DDBJ databases">
        <authorList>
            <consortium name="DOE Joint Genome Institute"/>
            <person name="Kuo A."/>
            <person name="Martino E."/>
            <person name="Perotto S."/>
            <person name="Kohler A."/>
            <person name="Nagy L.G."/>
            <person name="Floudas D."/>
            <person name="Copeland A."/>
            <person name="Barry K.W."/>
            <person name="Cichocki N."/>
            <person name="Veneault-Fourrey C."/>
            <person name="LaButti K."/>
            <person name="Lindquist E.A."/>
            <person name="Lipzen A."/>
            <person name="Lundell T."/>
            <person name="Morin E."/>
            <person name="Murat C."/>
            <person name="Sun H."/>
            <person name="Tunlid A."/>
            <person name="Henrissat B."/>
            <person name="Grigoriev I.V."/>
            <person name="Hibbett D.S."/>
            <person name="Martin F."/>
            <person name="Nordberg H.P."/>
            <person name="Cantor M.N."/>
            <person name="Hua S.X."/>
        </authorList>
    </citation>
    <scope>NUCLEOTIDE SEQUENCE [LARGE SCALE GENOMIC DNA]</scope>
    <source>
        <strain evidence="8 9">Zn</strain>
    </source>
</reference>
<protein>
    <recommendedName>
        <fullName evidence="2">3-phytase</fullName>
        <ecNumber evidence="2">3.1.3.8</ecNumber>
    </recommendedName>
</protein>
<dbReference type="PANTHER" id="PTHR20963">
    <property type="entry name" value="MULTIPLE INOSITOL POLYPHOSPHATE PHOSPHATASE-RELATED"/>
    <property type="match status" value="1"/>
</dbReference>
<feature type="signal peptide" evidence="7">
    <location>
        <begin position="1"/>
        <end position="20"/>
    </location>
</feature>
<dbReference type="PANTHER" id="PTHR20963:SF23">
    <property type="entry name" value="3-PHYTASE"/>
    <property type="match status" value="1"/>
</dbReference>
<feature type="chain" id="PRO_5002163172" description="3-phytase" evidence="7">
    <location>
        <begin position="21"/>
        <end position="495"/>
    </location>
</feature>
<evidence type="ECO:0000256" key="7">
    <source>
        <dbReference type="SAM" id="SignalP"/>
    </source>
</evidence>
<proteinExistence type="inferred from homology"/>
<dbReference type="PIRSF" id="PIRSF000894">
    <property type="entry name" value="Acid_phosphatase"/>
    <property type="match status" value="1"/>
</dbReference>
<feature type="active site" description="Nucleophile" evidence="5">
    <location>
        <position position="78"/>
    </location>
</feature>
<dbReference type="InParanoid" id="A0A0C3D8J2"/>
<name>A0A0C3D8J2_OIDMZ</name>
<evidence type="ECO:0000256" key="6">
    <source>
        <dbReference type="PIRSR" id="PIRSR000894-2"/>
    </source>
</evidence>
<dbReference type="Pfam" id="PF00328">
    <property type="entry name" value="His_Phos_2"/>
    <property type="match status" value="1"/>
</dbReference>
<organism evidence="8 9">
    <name type="scientific">Oidiodendron maius (strain Zn)</name>
    <dbReference type="NCBI Taxonomy" id="913774"/>
    <lineage>
        <taxon>Eukaryota</taxon>
        <taxon>Fungi</taxon>
        <taxon>Dikarya</taxon>
        <taxon>Ascomycota</taxon>
        <taxon>Pezizomycotina</taxon>
        <taxon>Leotiomycetes</taxon>
        <taxon>Leotiomycetes incertae sedis</taxon>
        <taxon>Myxotrichaceae</taxon>
        <taxon>Oidiodendron</taxon>
    </lineage>
</organism>
<dbReference type="Gene3D" id="3.40.50.1240">
    <property type="entry name" value="Phosphoglycerate mutase-like"/>
    <property type="match status" value="1"/>
</dbReference>
<dbReference type="STRING" id="913774.A0A0C3D8J2"/>
<evidence type="ECO:0000256" key="3">
    <source>
        <dbReference type="ARBA" id="ARBA00022801"/>
    </source>
</evidence>
<comment type="similarity">
    <text evidence="1">Belongs to the histidine acid phosphatase family.</text>
</comment>
<evidence type="ECO:0000313" key="9">
    <source>
        <dbReference type="Proteomes" id="UP000054321"/>
    </source>
</evidence>
<dbReference type="InterPro" id="IPR016274">
    <property type="entry name" value="Histidine_acid_Pase_euk"/>
</dbReference>
<dbReference type="CDD" id="cd07061">
    <property type="entry name" value="HP_HAP_like"/>
    <property type="match status" value="1"/>
</dbReference>
<dbReference type="Proteomes" id="UP000054321">
    <property type="component" value="Unassembled WGS sequence"/>
</dbReference>
<dbReference type="AlphaFoldDB" id="A0A0C3D8J2"/>
<dbReference type="InterPro" id="IPR000560">
    <property type="entry name" value="His_Pase_clade-2"/>
</dbReference>
<reference evidence="9" key="2">
    <citation type="submission" date="2015-01" db="EMBL/GenBank/DDBJ databases">
        <title>Evolutionary Origins and Diversification of the Mycorrhizal Mutualists.</title>
        <authorList>
            <consortium name="DOE Joint Genome Institute"/>
            <consortium name="Mycorrhizal Genomics Consortium"/>
            <person name="Kohler A."/>
            <person name="Kuo A."/>
            <person name="Nagy L.G."/>
            <person name="Floudas D."/>
            <person name="Copeland A."/>
            <person name="Barry K.W."/>
            <person name="Cichocki N."/>
            <person name="Veneault-Fourrey C."/>
            <person name="LaButti K."/>
            <person name="Lindquist E.A."/>
            <person name="Lipzen A."/>
            <person name="Lundell T."/>
            <person name="Morin E."/>
            <person name="Murat C."/>
            <person name="Riley R."/>
            <person name="Ohm R."/>
            <person name="Sun H."/>
            <person name="Tunlid A."/>
            <person name="Henrissat B."/>
            <person name="Grigoriev I.V."/>
            <person name="Hibbett D.S."/>
            <person name="Martin F."/>
        </authorList>
    </citation>
    <scope>NUCLEOTIDE SEQUENCE [LARGE SCALE GENOMIC DNA]</scope>
    <source>
        <strain evidence="9">Zn</strain>
    </source>
</reference>
<evidence type="ECO:0000256" key="4">
    <source>
        <dbReference type="ARBA" id="ARBA00023180"/>
    </source>
</evidence>
<dbReference type="PROSITE" id="PS00616">
    <property type="entry name" value="HIS_ACID_PHOSPHAT_1"/>
    <property type="match status" value="1"/>
</dbReference>
<dbReference type="GO" id="GO:0016158">
    <property type="term" value="F:inositol hexakisphosphate 3-phosphatase activity"/>
    <property type="evidence" value="ECO:0007669"/>
    <property type="project" value="UniProtKB-EC"/>
</dbReference>
<sequence>MQTFSTVLLASLLVAHGARAQVLAPMNDIQFPSSSSASDPLQFAGANSPWFVGPNVFGISNEVPKGCTVQQAAYIVRHGSRFPDPGSYNSWVSIAERIQAAVQENNLTATDSLSFIPNWSPVLSNPTLQLSQESITGWKELHDLGYQLRARYPDFYEDGNPFLVWANQYASPINSSRVVQSAQAFLQGYLYVFAQTYGTVVSVNSTGSPDALGRSLGPSDLCPAFTNNPGNNVTDWDNVWVPPTLKRINSMIKGNLTFSESDILFFPYLCAYESQILGRLSPWCSVFTNDELRSYQYSQDLSYFYGDGPGSSGPAQKVFLPFLDGLMSLFMEGPGQQGKGLNGSTFTLPDLIMSFLNDGQIAQMTAAMGIFDTEGNLPIDHIPEHYLYNVAHFITMRGTVAFEVLNCENSAPNQTYIRILFNDVVYPVANCQNGPGHSCLLSEYAAYIHSKNSAAGEFKDYCNVTAANAATKINGAGFFTDLTLDYLTFVKPFFE</sequence>
<evidence type="ECO:0000313" key="8">
    <source>
        <dbReference type="EMBL" id="KIM98232.1"/>
    </source>
</evidence>
<feature type="disulfide bond" evidence="6">
    <location>
        <begin position="431"/>
        <end position="439"/>
    </location>
</feature>
<keyword evidence="9" id="KW-1185">Reference proteome</keyword>
<dbReference type="SUPFAM" id="SSF53254">
    <property type="entry name" value="Phosphoglycerate mutase-like"/>
    <property type="match status" value="1"/>
</dbReference>
<keyword evidence="3" id="KW-0378">Hydrolase</keyword>
<feature type="active site" description="Proton donor" evidence="5">
    <location>
        <position position="358"/>
    </location>
</feature>
<gene>
    <name evidence="8" type="ORF">OIDMADRAFT_128149</name>
</gene>
<dbReference type="GO" id="GO:0009277">
    <property type="term" value="C:fungal-type cell wall"/>
    <property type="evidence" value="ECO:0007669"/>
    <property type="project" value="TreeGrafter"/>
</dbReference>
<dbReference type="OrthoDB" id="6509975at2759"/>
<dbReference type="EC" id="3.1.3.8" evidence="2"/>
<evidence type="ECO:0000256" key="2">
    <source>
        <dbReference type="ARBA" id="ARBA00012632"/>
    </source>
</evidence>
<dbReference type="GO" id="GO:0003993">
    <property type="term" value="F:acid phosphatase activity"/>
    <property type="evidence" value="ECO:0007669"/>
    <property type="project" value="TreeGrafter"/>
</dbReference>
<evidence type="ECO:0000256" key="5">
    <source>
        <dbReference type="PIRSR" id="PIRSR000894-1"/>
    </source>
</evidence>
<dbReference type="InterPro" id="IPR033379">
    <property type="entry name" value="Acid_Pase_AS"/>
</dbReference>
<accession>A0A0C3D8J2</accession>
<dbReference type="InterPro" id="IPR029033">
    <property type="entry name" value="His_PPase_superfam"/>
</dbReference>
<feature type="disulfide bond" evidence="6">
    <location>
        <begin position="270"/>
        <end position="284"/>
    </location>
</feature>